<sequence>MVKALCQQFSPPLLKLPPPHVQSDDECITTTYHAFPRPSVLAAPEVSNVLRSLGFGYRAAFIQRTAKMLVDAQGISTLSTVSLEPAELWLRTLRKMNTAEARVELLKFVGVGRKVADCVLLMSLDKTEVVPVDTHVHQIASKHYGLPSSKAKVNMTPALYEQVNAKLTEVWGTYAGWAHSVLFTSDLKAFSTYGLHSDASSTILPSPSPSPTKRKRKEDRPTKDTTSATLSKVSTLLLREDLPEAGLSLADRVKRRRRGQDTSSSIT</sequence>
<keyword evidence="5" id="KW-0378">Hydrolase</keyword>
<organism evidence="14 15">
    <name type="scientific">Hermanssonia centrifuga</name>
    <dbReference type="NCBI Taxonomy" id="98765"/>
    <lineage>
        <taxon>Eukaryota</taxon>
        <taxon>Fungi</taxon>
        <taxon>Dikarya</taxon>
        <taxon>Basidiomycota</taxon>
        <taxon>Agaricomycotina</taxon>
        <taxon>Agaricomycetes</taxon>
        <taxon>Polyporales</taxon>
        <taxon>Meruliaceae</taxon>
        <taxon>Hermanssonia</taxon>
    </lineage>
</organism>
<keyword evidence="8" id="KW-0539">Nucleus</keyword>
<evidence type="ECO:0000256" key="1">
    <source>
        <dbReference type="ARBA" id="ARBA00004123"/>
    </source>
</evidence>
<dbReference type="Pfam" id="PF00730">
    <property type="entry name" value="HhH-GPD"/>
    <property type="match status" value="1"/>
</dbReference>
<dbReference type="PANTHER" id="PTHR10242:SF2">
    <property type="entry name" value="N-GLYCOSYLASE_DNA LYASE"/>
    <property type="match status" value="1"/>
</dbReference>
<keyword evidence="4" id="KW-0227">DNA damage</keyword>
<dbReference type="AlphaFoldDB" id="A0A2R6PND1"/>
<comment type="caution">
    <text evidence="14">The sequence shown here is derived from an EMBL/GenBank/DDBJ whole genome shotgun (WGS) entry which is preliminary data.</text>
</comment>
<keyword evidence="7" id="KW-0456">Lyase</keyword>
<evidence type="ECO:0000256" key="3">
    <source>
        <dbReference type="ARBA" id="ARBA00012720"/>
    </source>
</evidence>
<dbReference type="GO" id="GO:0140078">
    <property type="term" value="F:class I DNA-(apurinic or apyrimidinic site) endonuclease activity"/>
    <property type="evidence" value="ECO:0007669"/>
    <property type="project" value="UniProtKB-EC"/>
</dbReference>
<comment type="catalytic activity">
    <reaction evidence="11">
        <text>2'-deoxyribonucleotide-(2'-deoxyribose 5'-phosphate)-2'-deoxyribonucleotide-DNA = a 3'-end 2'-deoxyribonucleotide-(2,3-dehydro-2,3-deoxyribose 5'-phosphate)-DNA + a 5'-end 5'-phospho-2'-deoxyribonucleoside-DNA + H(+)</text>
        <dbReference type="Rhea" id="RHEA:66592"/>
        <dbReference type="Rhea" id="RHEA-COMP:13180"/>
        <dbReference type="Rhea" id="RHEA-COMP:16897"/>
        <dbReference type="Rhea" id="RHEA-COMP:17067"/>
        <dbReference type="ChEBI" id="CHEBI:15378"/>
        <dbReference type="ChEBI" id="CHEBI:136412"/>
        <dbReference type="ChEBI" id="CHEBI:157695"/>
        <dbReference type="ChEBI" id="CHEBI:167181"/>
        <dbReference type="EC" id="4.2.99.18"/>
    </reaction>
</comment>
<keyword evidence="6" id="KW-0234">DNA repair</keyword>
<keyword evidence="9" id="KW-0511">Multifunctional enzyme</keyword>
<dbReference type="STRING" id="98765.A0A2R6PND1"/>
<keyword evidence="10" id="KW-0326">Glycosidase</keyword>
<evidence type="ECO:0000256" key="6">
    <source>
        <dbReference type="ARBA" id="ARBA00023204"/>
    </source>
</evidence>
<evidence type="ECO:0000256" key="10">
    <source>
        <dbReference type="ARBA" id="ARBA00023295"/>
    </source>
</evidence>
<dbReference type="GO" id="GO:0034039">
    <property type="term" value="F:8-oxo-7,8-dihydroguanine DNA N-glycosylase activity"/>
    <property type="evidence" value="ECO:0007669"/>
    <property type="project" value="TreeGrafter"/>
</dbReference>
<dbReference type="InterPro" id="IPR011257">
    <property type="entry name" value="DNA_glycosylase"/>
</dbReference>
<comment type="subcellular location">
    <subcellularLocation>
        <location evidence="1">Nucleus</location>
    </subcellularLocation>
</comment>
<dbReference type="FunFam" id="1.10.1670.10:FF:000005">
    <property type="entry name" value="N-glycosylase/DNA lyase OGG1"/>
    <property type="match status" value="1"/>
</dbReference>
<dbReference type="OrthoDB" id="238681at2759"/>
<dbReference type="InterPro" id="IPR052054">
    <property type="entry name" value="Oxidative_DNA_repair_enzyme"/>
</dbReference>
<evidence type="ECO:0000256" key="11">
    <source>
        <dbReference type="ARBA" id="ARBA00044632"/>
    </source>
</evidence>
<evidence type="ECO:0000256" key="2">
    <source>
        <dbReference type="ARBA" id="ARBA00010679"/>
    </source>
</evidence>
<keyword evidence="15" id="KW-1185">Reference proteome</keyword>
<comment type="similarity">
    <text evidence="2">Belongs to the type-1 OGG1 family.</text>
</comment>
<evidence type="ECO:0000256" key="9">
    <source>
        <dbReference type="ARBA" id="ARBA00023268"/>
    </source>
</evidence>
<dbReference type="EMBL" id="MLYV02000463">
    <property type="protein sequence ID" value="PSR94115.1"/>
    <property type="molecule type" value="Genomic_DNA"/>
</dbReference>
<proteinExistence type="inferred from homology"/>
<feature type="region of interest" description="Disordered" evidence="12">
    <location>
        <begin position="201"/>
        <end position="232"/>
    </location>
</feature>
<dbReference type="GO" id="GO:0006285">
    <property type="term" value="P:base-excision repair, AP site formation"/>
    <property type="evidence" value="ECO:0007669"/>
    <property type="project" value="TreeGrafter"/>
</dbReference>
<evidence type="ECO:0000256" key="12">
    <source>
        <dbReference type="SAM" id="MobiDB-lite"/>
    </source>
</evidence>
<evidence type="ECO:0000259" key="13">
    <source>
        <dbReference type="SMART" id="SM00478"/>
    </source>
</evidence>
<dbReference type="SUPFAM" id="SSF48150">
    <property type="entry name" value="DNA-glycosylase"/>
    <property type="match status" value="1"/>
</dbReference>
<dbReference type="InterPro" id="IPR003265">
    <property type="entry name" value="HhH-GPD_domain"/>
</dbReference>
<dbReference type="PANTHER" id="PTHR10242">
    <property type="entry name" value="8-OXOGUANINE DNA GLYCOSYLASE"/>
    <property type="match status" value="1"/>
</dbReference>
<dbReference type="EC" id="4.2.99.18" evidence="3"/>
<name>A0A2R6PND1_9APHY</name>
<evidence type="ECO:0000313" key="14">
    <source>
        <dbReference type="EMBL" id="PSR94115.1"/>
    </source>
</evidence>
<dbReference type="Gene3D" id="1.10.1670.10">
    <property type="entry name" value="Helix-hairpin-Helix base-excision DNA repair enzymes (C-terminal)"/>
    <property type="match status" value="1"/>
</dbReference>
<dbReference type="Gene3D" id="1.10.340.30">
    <property type="entry name" value="Hypothetical protein, domain 2"/>
    <property type="match status" value="1"/>
</dbReference>
<evidence type="ECO:0000256" key="5">
    <source>
        <dbReference type="ARBA" id="ARBA00022801"/>
    </source>
</evidence>
<accession>A0A2R6PND1</accession>
<feature type="domain" description="HhH-GPD" evidence="13">
    <location>
        <begin position="22"/>
        <end position="180"/>
    </location>
</feature>
<dbReference type="CDD" id="cd00056">
    <property type="entry name" value="ENDO3c"/>
    <property type="match status" value="1"/>
</dbReference>
<gene>
    <name evidence="14" type="ORF">PHLCEN_2v4543</name>
</gene>
<protein>
    <recommendedName>
        <fullName evidence="3">DNA-(apurinic or apyrimidinic site) lyase</fullName>
        <ecNumber evidence="3">4.2.99.18</ecNumber>
    </recommendedName>
</protein>
<dbReference type="GO" id="GO:0005634">
    <property type="term" value="C:nucleus"/>
    <property type="evidence" value="ECO:0007669"/>
    <property type="project" value="UniProtKB-SubCell"/>
</dbReference>
<dbReference type="InterPro" id="IPR023170">
    <property type="entry name" value="HhH_base_excis_C"/>
</dbReference>
<dbReference type="SMART" id="SM00478">
    <property type="entry name" value="ENDO3c"/>
    <property type="match status" value="1"/>
</dbReference>
<evidence type="ECO:0000313" key="15">
    <source>
        <dbReference type="Proteomes" id="UP000186601"/>
    </source>
</evidence>
<dbReference type="Proteomes" id="UP000186601">
    <property type="component" value="Unassembled WGS sequence"/>
</dbReference>
<feature type="region of interest" description="Disordered" evidence="12">
    <location>
        <begin position="248"/>
        <end position="267"/>
    </location>
</feature>
<evidence type="ECO:0000256" key="4">
    <source>
        <dbReference type="ARBA" id="ARBA00022763"/>
    </source>
</evidence>
<reference evidence="14 15" key="1">
    <citation type="submission" date="2018-02" db="EMBL/GenBank/DDBJ databases">
        <title>Genome sequence of the basidiomycete white-rot fungus Phlebia centrifuga.</title>
        <authorList>
            <person name="Granchi Z."/>
            <person name="Peng M."/>
            <person name="de Vries R.P."/>
            <person name="Hilden K."/>
            <person name="Makela M.R."/>
            <person name="Grigoriev I."/>
            <person name="Riley R."/>
        </authorList>
    </citation>
    <scope>NUCLEOTIDE SEQUENCE [LARGE SCALE GENOMIC DNA]</scope>
    <source>
        <strain evidence="14 15">FBCC195</strain>
    </source>
</reference>
<evidence type="ECO:0000256" key="7">
    <source>
        <dbReference type="ARBA" id="ARBA00023239"/>
    </source>
</evidence>
<evidence type="ECO:0000256" key="8">
    <source>
        <dbReference type="ARBA" id="ARBA00023242"/>
    </source>
</evidence>